<dbReference type="AlphaFoldDB" id="A0A6P8AT60"/>
<dbReference type="Gene3D" id="1.10.167.10">
    <property type="entry name" value="Regulator of G-protein Signalling 4, domain 2"/>
    <property type="match status" value="1"/>
</dbReference>
<accession>A0A6P8AT60</accession>
<dbReference type="RefSeq" id="XP_030978098.1">
    <property type="nucleotide sequence ID" value="XM_031129667.1"/>
</dbReference>
<feature type="region of interest" description="Disordered" evidence="1">
    <location>
        <begin position="1"/>
        <end position="47"/>
    </location>
</feature>
<name>A0A6P8AT60_PYRGI</name>
<proteinExistence type="predicted"/>
<feature type="compositionally biased region" description="Basic and acidic residues" evidence="1">
    <location>
        <begin position="214"/>
        <end position="228"/>
    </location>
</feature>
<dbReference type="KEGG" id="pgri:PgNI_09685"/>
<evidence type="ECO:0000259" key="2">
    <source>
        <dbReference type="PROSITE" id="PS50132"/>
    </source>
</evidence>
<evidence type="ECO:0000313" key="4">
    <source>
        <dbReference type="RefSeq" id="XP_030978098.1"/>
    </source>
</evidence>
<dbReference type="PROSITE" id="PS50132">
    <property type="entry name" value="RGS"/>
    <property type="match status" value="1"/>
</dbReference>
<feature type="domain" description="RGS" evidence="2">
    <location>
        <begin position="84"/>
        <end position="202"/>
    </location>
</feature>
<dbReference type="Pfam" id="PF00615">
    <property type="entry name" value="RGS"/>
    <property type="match status" value="1"/>
</dbReference>
<sequence length="638" mass="69703">MTTTLEGLQKMKRSRRRTNSPTYLSPSPSPRSTSPVTSPKTSTREGVAFKMSSSSRPCSMAALAPTLQEILANKAPPPCTLSAFMAYLSQNHCLETLEFTMEAERYRTAYHQLAGDETNWSRDASDHLCGHWQKLINAYITPCGPREVNLPGPVRDRLLRLPCSSTPPSPSELDEAVRIVYELMNDSVLLPFIESMHLSEYDQDMRQGRAKLRISRDPSKSSLEESSRPPKVSLLPQLHIGRKAEHGVRSSSSSSTDAVERDGVSDDNVNSPTAGDPLTPPTTPPTSDWGFSASSPGGLQRAISIHNNGWKRMSARLGLGKKSNGRKQRGNTSDAPTASSSDTDVHMKVMSLPTHSTTNIASSPKPLLIHSPALELDAVDPSAKGLGIHGNHSHESMQGFDSQEKVPVTWEEPHPGQLLTLPHADEEAWDAGSRVDLNRSNMDSAVFRGDMTANLRILQQTRLAAENTYFCRHISRAKRSRCGAVLHSSVSACDTVPTNGDHSGALPSPSRVVHSPTLPISTEGEASVTRSPYDTDDDQSTIKEVTSPVSPQLRMTDFSKYIDMDVDEDEAQDPATIVSSGEMSPIVVAVDDAYGWEAELNRRATGNSNVRHLSDCHYKQSCVPKRGILHRFFSIGHA</sequence>
<dbReference type="SMART" id="SM00315">
    <property type="entry name" value="RGS"/>
    <property type="match status" value="1"/>
</dbReference>
<evidence type="ECO:0000313" key="3">
    <source>
        <dbReference type="Proteomes" id="UP000515153"/>
    </source>
</evidence>
<dbReference type="Proteomes" id="UP000515153">
    <property type="component" value="Unplaced"/>
</dbReference>
<feature type="region of interest" description="Disordered" evidence="1">
    <location>
        <begin position="212"/>
        <end position="300"/>
    </location>
</feature>
<reference evidence="4" key="3">
    <citation type="submission" date="2025-08" db="UniProtKB">
        <authorList>
            <consortium name="RefSeq"/>
        </authorList>
    </citation>
    <scope>IDENTIFICATION</scope>
    <source>
        <strain evidence="4">NI907</strain>
    </source>
</reference>
<feature type="region of interest" description="Disordered" evidence="1">
    <location>
        <begin position="319"/>
        <end position="343"/>
    </location>
</feature>
<dbReference type="InterPro" id="IPR044926">
    <property type="entry name" value="RGS_subdomain_2"/>
</dbReference>
<feature type="compositionally biased region" description="Low complexity" evidence="1">
    <location>
        <begin position="332"/>
        <end position="342"/>
    </location>
</feature>
<dbReference type="PANTHER" id="PTHR10845">
    <property type="entry name" value="REGULATOR OF G PROTEIN SIGNALING"/>
    <property type="match status" value="1"/>
</dbReference>
<evidence type="ECO:0000256" key="1">
    <source>
        <dbReference type="SAM" id="MobiDB-lite"/>
    </source>
</evidence>
<feature type="compositionally biased region" description="Low complexity" evidence="1">
    <location>
        <begin position="19"/>
        <end position="41"/>
    </location>
</feature>
<dbReference type="GeneID" id="41964575"/>
<organism evidence="3 4">
    <name type="scientific">Pyricularia grisea</name>
    <name type="common">Crabgrass-specific blast fungus</name>
    <name type="synonym">Magnaporthe grisea</name>
    <dbReference type="NCBI Taxonomy" id="148305"/>
    <lineage>
        <taxon>Eukaryota</taxon>
        <taxon>Fungi</taxon>
        <taxon>Dikarya</taxon>
        <taxon>Ascomycota</taxon>
        <taxon>Pezizomycotina</taxon>
        <taxon>Sordariomycetes</taxon>
        <taxon>Sordariomycetidae</taxon>
        <taxon>Magnaporthales</taxon>
        <taxon>Pyriculariaceae</taxon>
        <taxon>Pyricularia</taxon>
    </lineage>
</organism>
<reference evidence="4" key="2">
    <citation type="submission" date="2019-10" db="EMBL/GenBank/DDBJ databases">
        <authorList>
            <consortium name="NCBI Genome Project"/>
        </authorList>
    </citation>
    <scope>NUCLEOTIDE SEQUENCE</scope>
    <source>
        <strain evidence="4">NI907</strain>
    </source>
</reference>
<dbReference type="InterPro" id="IPR036305">
    <property type="entry name" value="RGS_sf"/>
</dbReference>
<feature type="region of interest" description="Disordered" evidence="1">
    <location>
        <begin position="501"/>
        <end position="541"/>
    </location>
</feature>
<dbReference type="SUPFAM" id="SSF48097">
    <property type="entry name" value="Regulator of G-protein signaling, RGS"/>
    <property type="match status" value="1"/>
</dbReference>
<dbReference type="CDD" id="cd07440">
    <property type="entry name" value="RGS"/>
    <property type="match status" value="1"/>
</dbReference>
<protein>
    <recommendedName>
        <fullName evidence="2">RGS domain-containing protein</fullName>
    </recommendedName>
</protein>
<dbReference type="InterPro" id="IPR016137">
    <property type="entry name" value="RGS"/>
</dbReference>
<keyword evidence="3" id="KW-1185">Reference proteome</keyword>
<gene>
    <name evidence="4" type="ORF">PgNI_09685</name>
</gene>
<reference evidence="4" key="1">
    <citation type="journal article" date="2019" name="Mol. Biol. Evol.">
        <title>Blast fungal genomes show frequent chromosomal changes, gene gains and losses, and effector gene turnover.</title>
        <authorList>
            <person name="Gomez Luciano L.B."/>
            <person name="Jason Tsai I."/>
            <person name="Chuma I."/>
            <person name="Tosa Y."/>
            <person name="Chen Y.H."/>
            <person name="Li J.Y."/>
            <person name="Li M.Y."/>
            <person name="Jade Lu M.Y."/>
            <person name="Nakayashiki H."/>
            <person name="Li W.H."/>
        </authorList>
    </citation>
    <scope>NUCLEOTIDE SEQUENCE</scope>
    <source>
        <strain evidence="4">NI907</strain>
    </source>
</reference>
<dbReference type="PANTHER" id="PTHR10845:SF267">
    <property type="entry name" value="REGULATOR OF G PROTEIN SIGNALING DOMAIN PROTEIN (AFU_ORTHOLOGUE AFUA_6G06860)"/>
    <property type="match status" value="1"/>
</dbReference>